<keyword evidence="2" id="KW-1185">Reference proteome</keyword>
<evidence type="ECO:0000313" key="2">
    <source>
        <dbReference type="Proteomes" id="UP000887116"/>
    </source>
</evidence>
<dbReference type="EMBL" id="BMAO01027472">
    <property type="protein sequence ID" value="GFR17217.1"/>
    <property type="molecule type" value="Genomic_DNA"/>
</dbReference>
<comment type="caution">
    <text evidence="1">The sequence shown here is derived from an EMBL/GenBank/DDBJ whole genome shotgun (WGS) entry which is preliminary data.</text>
</comment>
<name>A0A8X6LQT0_TRICU</name>
<protein>
    <submittedName>
        <fullName evidence="1">Uncharacterized protein</fullName>
    </submittedName>
</protein>
<accession>A0A8X6LQT0</accession>
<evidence type="ECO:0000313" key="1">
    <source>
        <dbReference type="EMBL" id="GFR17217.1"/>
    </source>
</evidence>
<organism evidence="1 2">
    <name type="scientific">Trichonephila clavata</name>
    <name type="common">Joro spider</name>
    <name type="synonym">Nephila clavata</name>
    <dbReference type="NCBI Taxonomy" id="2740835"/>
    <lineage>
        <taxon>Eukaryota</taxon>
        <taxon>Metazoa</taxon>
        <taxon>Ecdysozoa</taxon>
        <taxon>Arthropoda</taxon>
        <taxon>Chelicerata</taxon>
        <taxon>Arachnida</taxon>
        <taxon>Araneae</taxon>
        <taxon>Araneomorphae</taxon>
        <taxon>Entelegynae</taxon>
        <taxon>Araneoidea</taxon>
        <taxon>Nephilidae</taxon>
        <taxon>Trichonephila</taxon>
    </lineage>
</organism>
<sequence>MRWNVTVNLWKSLGVMPYRTAKYLSDRPRTVARWVGKFQQGRVSNSDEQRSERPLSVLTDLTRGVIEHLMHEDRRWMLLELERVSGIEKRTTNSSAC</sequence>
<dbReference type="AlphaFoldDB" id="A0A8X6LQT0"/>
<gene>
    <name evidence="1" type="ORF">TNCT_187991</name>
</gene>
<dbReference type="Proteomes" id="UP000887116">
    <property type="component" value="Unassembled WGS sequence"/>
</dbReference>
<proteinExistence type="predicted"/>
<reference evidence="1" key="1">
    <citation type="submission" date="2020-07" db="EMBL/GenBank/DDBJ databases">
        <title>Multicomponent nature underlies the extraordinary mechanical properties of spider dragline silk.</title>
        <authorList>
            <person name="Kono N."/>
            <person name="Nakamura H."/>
            <person name="Mori M."/>
            <person name="Yoshida Y."/>
            <person name="Ohtoshi R."/>
            <person name="Malay A.D."/>
            <person name="Moran D.A.P."/>
            <person name="Tomita M."/>
            <person name="Numata K."/>
            <person name="Arakawa K."/>
        </authorList>
    </citation>
    <scope>NUCLEOTIDE SEQUENCE</scope>
</reference>
<dbReference type="OrthoDB" id="6428254at2759"/>